<gene>
    <name evidence="3" type="ORF">PDM29_03725</name>
</gene>
<proteinExistence type="predicted"/>
<evidence type="ECO:0000256" key="2">
    <source>
        <dbReference type="SAM" id="Phobius"/>
    </source>
</evidence>
<keyword evidence="4" id="KW-1185">Reference proteome</keyword>
<keyword evidence="2" id="KW-0812">Transmembrane</keyword>
<evidence type="ECO:0000256" key="1">
    <source>
        <dbReference type="SAM" id="MobiDB-lite"/>
    </source>
</evidence>
<evidence type="ECO:0008006" key="5">
    <source>
        <dbReference type="Google" id="ProtNLM"/>
    </source>
</evidence>
<name>A0ABY9YR47_9GAMM</name>
<evidence type="ECO:0000313" key="3">
    <source>
        <dbReference type="EMBL" id="WNH53396.1"/>
    </source>
</evidence>
<keyword evidence="2" id="KW-0472">Membrane</keyword>
<dbReference type="EMBL" id="CP115541">
    <property type="protein sequence ID" value="WNH53396.1"/>
    <property type="molecule type" value="Genomic_DNA"/>
</dbReference>
<feature type="region of interest" description="Disordered" evidence="1">
    <location>
        <begin position="18"/>
        <end position="48"/>
    </location>
</feature>
<protein>
    <recommendedName>
        <fullName evidence="5">Transmembrane protein</fullName>
    </recommendedName>
</protein>
<dbReference type="RefSeq" id="WP_311192545.1">
    <property type="nucleotide sequence ID" value="NZ_CP115541.1"/>
</dbReference>
<dbReference type="Proteomes" id="UP001302072">
    <property type="component" value="Chromosome"/>
</dbReference>
<sequence length="136" mass="14607">MDPKLKDLIAQTNLGDLLQPANPQQDYQQPVAPPAPTTPEPARSTTDPLQVHFGDVSVVGALRSDSPVSGRLRLFALFFLGGPTIITGLVLLDVVLRNDNATLFGKAVGAVFCLGMIAFWPLIIYAKRRKASDLAP</sequence>
<organism evidence="3 4">
    <name type="scientific">Stenotrophomonas oahuensis</name>
    <dbReference type="NCBI Taxonomy" id="3003271"/>
    <lineage>
        <taxon>Bacteria</taxon>
        <taxon>Pseudomonadati</taxon>
        <taxon>Pseudomonadota</taxon>
        <taxon>Gammaproteobacteria</taxon>
        <taxon>Lysobacterales</taxon>
        <taxon>Lysobacteraceae</taxon>
        <taxon>Stenotrophomonas</taxon>
    </lineage>
</organism>
<accession>A0ABY9YR47</accession>
<feature type="transmembrane region" description="Helical" evidence="2">
    <location>
        <begin position="104"/>
        <end position="126"/>
    </location>
</feature>
<keyword evidence="2" id="KW-1133">Transmembrane helix</keyword>
<feature type="transmembrane region" description="Helical" evidence="2">
    <location>
        <begin position="72"/>
        <end position="92"/>
    </location>
</feature>
<evidence type="ECO:0000313" key="4">
    <source>
        <dbReference type="Proteomes" id="UP001302072"/>
    </source>
</evidence>
<reference evidence="3 4" key="1">
    <citation type="submission" date="2022-12" db="EMBL/GenBank/DDBJ databases">
        <title>Two new species, Stenotrophomonas aracearum and Stenotrophomonas oahuensis, isolated from Anthurium (Araceae family) in Hawaii.</title>
        <authorList>
            <person name="Chunag S.C."/>
            <person name="Dobhal S."/>
            <person name="Alvarez A."/>
            <person name="Arif M."/>
        </authorList>
    </citation>
    <scope>NUCLEOTIDE SEQUENCE [LARGE SCALE GENOMIC DNA]</scope>
    <source>
        <strain evidence="3 4">A5586</strain>
    </source>
</reference>